<evidence type="ECO:0000256" key="7">
    <source>
        <dbReference type="PIRSR" id="PIRSR000077-1"/>
    </source>
</evidence>
<proteinExistence type="inferred from homology"/>
<reference evidence="10" key="1">
    <citation type="submission" date="2024-05" db="EMBL/GenBank/DDBJ databases">
        <title>Planctomycetes of the genus Singulisphaera possess chitinolytic capabilities.</title>
        <authorList>
            <person name="Ivanova A."/>
        </authorList>
    </citation>
    <scope>NUCLEOTIDE SEQUENCE</scope>
    <source>
        <strain evidence="10">Ch08T</strain>
    </source>
</reference>
<dbReference type="Pfam" id="PF00085">
    <property type="entry name" value="Thioredoxin"/>
    <property type="match status" value="1"/>
</dbReference>
<comment type="similarity">
    <text evidence="1 6">Belongs to the thioredoxin family.</text>
</comment>
<feature type="site" description="Deprotonates C-terminal active site Cys" evidence="7">
    <location>
        <position position="25"/>
    </location>
</feature>
<name>A0AAU7CNW4_9BACT</name>
<dbReference type="EMBL" id="CP155447">
    <property type="protein sequence ID" value="XBH06836.1"/>
    <property type="molecule type" value="Genomic_DNA"/>
</dbReference>
<feature type="domain" description="Thioredoxin" evidence="9">
    <location>
        <begin position="1"/>
        <end position="107"/>
    </location>
</feature>
<dbReference type="RefSeq" id="WP_406699684.1">
    <property type="nucleotide sequence ID" value="NZ_CP155447.1"/>
</dbReference>
<evidence type="ECO:0000256" key="3">
    <source>
        <dbReference type="ARBA" id="ARBA00022982"/>
    </source>
</evidence>
<evidence type="ECO:0000256" key="1">
    <source>
        <dbReference type="ARBA" id="ARBA00008987"/>
    </source>
</evidence>
<dbReference type="InterPro" id="IPR013766">
    <property type="entry name" value="Thioredoxin_domain"/>
</dbReference>
<dbReference type="PANTHER" id="PTHR45663">
    <property type="entry name" value="GEO12009P1"/>
    <property type="match status" value="1"/>
</dbReference>
<feature type="active site" description="Nucleophile" evidence="7">
    <location>
        <position position="34"/>
    </location>
</feature>
<feature type="site" description="Contributes to redox potential value" evidence="7">
    <location>
        <position position="33"/>
    </location>
</feature>
<dbReference type="GO" id="GO:0005829">
    <property type="term" value="C:cytosol"/>
    <property type="evidence" value="ECO:0007669"/>
    <property type="project" value="TreeGrafter"/>
</dbReference>
<dbReference type="Gene3D" id="3.40.30.10">
    <property type="entry name" value="Glutaredoxin"/>
    <property type="match status" value="1"/>
</dbReference>
<evidence type="ECO:0000256" key="5">
    <source>
        <dbReference type="ARBA" id="ARBA00023284"/>
    </source>
</evidence>
<protein>
    <recommendedName>
        <fullName evidence="6">Thioredoxin</fullName>
    </recommendedName>
</protein>
<organism evidence="10">
    <name type="scientific">Singulisphaera sp. Ch08</name>
    <dbReference type="NCBI Taxonomy" id="3120278"/>
    <lineage>
        <taxon>Bacteria</taxon>
        <taxon>Pseudomonadati</taxon>
        <taxon>Planctomycetota</taxon>
        <taxon>Planctomycetia</taxon>
        <taxon>Isosphaerales</taxon>
        <taxon>Isosphaeraceae</taxon>
        <taxon>Singulisphaera</taxon>
    </lineage>
</organism>
<keyword evidence="4 8" id="KW-1015">Disulfide bond</keyword>
<dbReference type="GO" id="GO:0045454">
    <property type="term" value="P:cell redox homeostasis"/>
    <property type="evidence" value="ECO:0007669"/>
    <property type="project" value="TreeGrafter"/>
</dbReference>
<evidence type="ECO:0000313" key="10">
    <source>
        <dbReference type="EMBL" id="XBH06836.1"/>
    </source>
</evidence>
<gene>
    <name evidence="10" type="ORF">V5E97_12575</name>
</gene>
<evidence type="ECO:0000256" key="6">
    <source>
        <dbReference type="PIRNR" id="PIRNR000077"/>
    </source>
</evidence>
<dbReference type="InterPro" id="IPR036249">
    <property type="entry name" value="Thioredoxin-like_sf"/>
</dbReference>
<keyword evidence="3" id="KW-0249">Electron transport</keyword>
<dbReference type="PROSITE" id="PS51352">
    <property type="entry name" value="THIOREDOXIN_2"/>
    <property type="match status" value="1"/>
</dbReference>
<dbReference type="GO" id="GO:0015035">
    <property type="term" value="F:protein-disulfide reductase activity"/>
    <property type="evidence" value="ECO:0007669"/>
    <property type="project" value="InterPro"/>
</dbReference>
<dbReference type="PIRSF" id="PIRSF000077">
    <property type="entry name" value="Thioredoxin"/>
    <property type="match status" value="1"/>
</dbReference>
<accession>A0AAU7CNW4</accession>
<feature type="active site" description="Nucleophile" evidence="7">
    <location>
        <position position="31"/>
    </location>
</feature>
<dbReference type="PANTHER" id="PTHR45663:SF11">
    <property type="entry name" value="GEO12009P1"/>
    <property type="match status" value="1"/>
</dbReference>
<evidence type="ECO:0000256" key="8">
    <source>
        <dbReference type="PIRSR" id="PIRSR000077-4"/>
    </source>
</evidence>
<keyword evidence="5 8" id="KW-0676">Redox-active center</keyword>
<dbReference type="InterPro" id="IPR005746">
    <property type="entry name" value="Thioredoxin"/>
</dbReference>
<dbReference type="SUPFAM" id="SSF52833">
    <property type="entry name" value="Thioredoxin-like"/>
    <property type="match status" value="1"/>
</dbReference>
<sequence length="108" mass="11657">MMTQEINQSQYEPEILSSPVPVLLDIYGAHCGPCRQLAPVIDRLATDYSGRARVFKVDAGANQELAGSLMISAVPTVVAFRDGQEVGRLVGLRPESAYRKLLESAGVP</sequence>
<evidence type="ECO:0000256" key="2">
    <source>
        <dbReference type="ARBA" id="ARBA00022448"/>
    </source>
</evidence>
<evidence type="ECO:0000259" key="9">
    <source>
        <dbReference type="PROSITE" id="PS51352"/>
    </source>
</evidence>
<dbReference type="AlphaFoldDB" id="A0AAU7CNW4"/>
<dbReference type="CDD" id="cd02947">
    <property type="entry name" value="TRX_family"/>
    <property type="match status" value="1"/>
</dbReference>
<evidence type="ECO:0000256" key="4">
    <source>
        <dbReference type="ARBA" id="ARBA00023157"/>
    </source>
</evidence>
<keyword evidence="2" id="KW-0813">Transport</keyword>
<feature type="disulfide bond" description="Redox-active" evidence="8">
    <location>
        <begin position="31"/>
        <end position="34"/>
    </location>
</feature>
<feature type="site" description="Contributes to redox potential value" evidence="7">
    <location>
        <position position="32"/>
    </location>
</feature>